<feature type="transmembrane region" description="Helical" evidence="1">
    <location>
        <begin position="21"/>
        <end position="38"/>
    </location>
</feature>
<dbReference type="EMBL" id="UINC01051086">
    <property type="protein sequence ID" value="SVB64817.1"/>
    <property type="molecule type" value="Genomic_DNA"/>
</dbReference>
<keyword evidence="1" id="KW-0472">Membrane</keyword>
<accession>A0A382FRP6</accession>
<dbReference type="AlphaFoldDB" id="A0A382FRP6"/>
<keyword evidence="1" id="KW-0812">Transmembrane</keyword>
<proteinExistence type="predicted"/>
<sequence>MNIELMENEQEIWRMKARKEAYMIFPLNIIAGIIRFILGMRIPGELVFTDKRIIFVYKKITFCCIVKEEMLEYTMLSRLTSISAGVKNGLLCLFKRDCITVNGVDDYYFKGMKVDEIQRNVTRVMSTLNK</sequence>
<gene>
    <name evidence="2" type="ORF">METZ01_LOCUS217671</name>
</gene>
<evidence type="ECO:0000313" key="2">
    <source>
        <dbReference type="EMBL" id="SVB64817.1"/>
    </source>
</evidence>
<evidence type="ECO:0008006" key="3">
    <source>
        <dbReference type="Google" id="ProtNLM"/>
    </source>
</evidence>
<reference evidence="2" key="1">
    <citation type="submission" date="2018-05" db="EMBL/GenBank/DDBJ databases">
        <authorList>
            <person name="Lanie J.A."/>
            <person name="Ng W.-L."/>
            <person name="Kazmierczak K.M."/>
            <person name="Andrzejewski T.M."/>
            <person name="Davidsen T.M."/>
            <person name="Wayne K.J."/>
            <person name="Tettelin H."/>
            <person name="Glass J.I."/>
            <person name="Rusch D."/>
            <person name="Podicherti R."/>
            <person name="Tsui H.-C.T."/>
            <person name="Winkler M.E."/>
        </authorList>
    </citation>
    <scope>NUCLEOTIDE SEQUENCE</scope>
</reference>
<keyword evidence="1" id="KW-1133">Transmembrane helix</keyword>
<name>A0A382FRP6_9ZZZZ</name>
<organism evidence="2">
    <name type="scientific">marine metagenome</name>
    <dbReference type="NCBI Taxonomy" id="408172"/>
    <lineage>
        <taxon>unclassified sequences</taxon>
        <taxon>metagenomes</taxon>
        <taxon>ecological metagenomes</taxon>
    </lineage>
</organism>
<evidence type="ECO:0000256" key="1">
    <source>
        <dbReference type="SAM" id="Phobius"/>
    </source>
</evidence>
<protein>
    <recommendedName>
        <fullName evidence="3">YokE-like PH domain-containing protein</fullName>
    </recommendedName>
</protein>